<organism evidence="2 3">
    <name type="scientific">Popillia japonica</name>
    <name type="common">Japanese beetle</name>
    <dbReference type="NCBI Taxonomy" id="7064"/>
    <lineage>
        <taxon>Eukaryota</taxon>
        <taxon>Metazoa</taxon>
        <taxon>Ecdysozoa</taxon>
        <taxon>Arthropoda</taxon>
        <taxon>Hexapoda</taxon>
        <taxon>Insecta</taxon>
        <taxon>Pterygota</taxon>
        <taxon>Neoptera</taxon>
        <taxon>Endopterygota</taxon>
        <taxon>Coleoptera</taxon>
        <taxon>Polyphaga</taxon>
        <taxon>Scarabaeiformia</taxon>
        <taxon>Scarabaeidae</taxon>
        <taxon>Rutelinae</taxon>
        <taxon>Popillia</taxon>
    </lineage>
</organism>
<evidence type="ECO:0000313" key="2">
    <source>
        <dbReference type="EMBL" id="KAK9730848.1"/>
    </source>
</evidence>
<dbReference type="PANTHER" id="PTHR36688:SF1">
    <property type="entry name" value="ENDONUCLEASE_EXONUCLEASE_PHOSPHATASE DOMAIN-CONTAINING PROTEIN"/>
    <property type="match status" value="1"/>
</dbReference>
<comment type="caution">
    <text evidence="2">The sequence shown here is derived from an EMBL/GenBank/DDBJ whole genome shotgun (WGS) entry which is preliminary data.</text>
</comment>
<sequence length="310" mass="35749">MESGQYGKAGNNNAMELESTNYTAVLLKDIGKQAAMQNKNTQEQNSEFYETESISNTQSVTMSETGRVTRRLHEAFKDVDEDLNAKEIYDSLLNKINVVAEVEFRKKKTPNSSKPIVCWWNDKCKKAIDNRKDALGKYKSDPTLENFIRYKRISAETKKTFKSAARQSWKNFCESLNQDTPTDRIWKKLKAIKGQPSHNQPIPDVILEELLYKLALYSTELNFRSEPQTNHILCEPFNYEELERALKNNSNTSPGADDIRYPMIQHLPLNAKKILLSMFNKIYLEGEEVQELKAGIIIPITKPKRELLYL</sequence>
<keyword evidence="3" id="KW-1185">Reference proteome</keyword>
<dbReference type="Proteomes" id="UP001458880">
    <property type="component" value="Unassembled WGS sequence"/>
</dbReference>
<feature type="region of interest" description="Disordered" evidence="1">
    <location>
        <begin position="41"/>
        <end position="62"/>
    </location>
</feature>
<dbReference type="EMBL" id="JASPKY010000141">
    <property type="protein sequence ID" value="KAK9730848.1"/>
    <property type="molecule type" value="Genomic_DNA"/>
</dbReference>
<evidence type="ECO:0000313" key="3">
    <source>
        <dbReference type="Proteomes" id="UP001458880"/>
    </source>
</evidence>
<name>A0AAW1L7U7_POPJA</name>
<gene>
    <name evidence="2" type="ORF">QE152_g14171</name>
</gene>
<evidence type="ECO:0000256" key="1">
    <source>
        <dbReference type="SAM" id="MobiDB-lite"/>
    </source>
</evidence>
<dbReference type="InterPro" id="IPR052560">
    <property type="entry name" value="RdDP_mobile_element"/>
</dbReference>
<accession>A0AAW1L7U7</accession>
<protein>
    <submittedName>
        <fullName evidence="2">Uncharacterized protein</fullName>
    </submittedName>
</protein>
<dbReference type="AlphaFoldDB" id="A0AAW1L7U7"/>
<dbReference type="PANTHER" id="PTHR36688">
    <property type="entry name" value="ENDO/EXONUCLEASE/PHOSPHATASE DOMAIN-CONTAINING PROTEIN"/>
    <property type="match status" value="1"/>
</dbReference>
<proteinExistence type="predicted"/>
<reference evidence="2 3" key="1">
    <citation type="journal article" date="2024" name="BMC Genomics">
        <title>De novo assembly and annotation of Popillia japonica's genome with initial clues to its potential as an invasive pest.</title>
        <authorList>
            <person name="Cucini C."/>
            <person name="Boschi S."/>
            <person name="Funari R."/>
            <person name="Cardaioli E."/>
            <person name="Iannotti N."/>
            <person name="Marturano G."/>
            <person name="Paoli F."/>
            <person name="Bruttini M."/>
            <person name="Carapelli A."/>
            <person name="Frati F."/>
            <person name="Nardi F."/>
        </authorList>
    </citation>
    <scope>NUCLEOTIDE SEQUENCE [LARGE SCALE GENOMIC DNA]</scope>
    <source>
        <strain evidence="2">DMR45628</strain>
    </source>
</reference>